<accession>A0ABQ5U718</accession>
<comment type="similarity">
    <text evidence="1">Belongs to the short-chain dehydrogenases/reductases (SDR) family.</text>
</comment>
<proteinExistence type="inferred from homology"/>
<dbReference type="InterPro" id="IPR020904">
    <property type="entry name" value="Sc_DH/Rdtase_CS"/>
</dbReference>
<dbReference type="InterPro" id="IPR036291">
    <property type="entry name" value="NAD(P)-bd_dom_sf"/>
</dbReference>
<sequence>MSKRFSDKIALVTGASRGIGAAVAKALAAEGAHVIMIARSVGALEEVDDAIQNAGGTATLVPMDLTETDAIDGLAAPLLERWKKLDILVGNAGMLGKLTPLPHYDPKLWEDVFRLNVHANCRLLRALDPLLRQSEAGRALFVTSDMAGQHKHYWGGYSASKLALEEMIRTYAAEVSKTNLKVNLIDPGPTATKLRLAAYPGEDQTTLPTPEDRAHLFLNALAEDFTDNGTLIRQTA</sequence>
<dbReference type="Proteomes" id="UP001161409">
    <property type="component" value="Unassembled WGS sequence"/>
</dbReference>
<keyword evidence="4" id="KW-1185">Reference proteome</keyword>
<protein>
    <submittedName>
        <fullName evidence="3">Oxidoreductase</fullName>
    </submittedName>
</protein>
<dbReference type="PRINTS" id="PR00081">
    <property type="entry name" value="GDHRDH"/>
</dbReference>
<dbReference type="PROSITE" id="PS00061">
    <property type="entry name" value="ADH_SHORT"/>
    <property type="match status" value="1"/>
</dbReference>
<dbReference type="RefSeq" id="WP_169561656.1">
    <property type="nucleotide sequence ID" value="NZ_BSNF01000008.1"/>
</dbReference>
<dbReference type="EMBL" id="BSNF01000008">
    <property type="protein sequence ID" value="GLQ07591.1"/>
    <property type="molecule type" value="Genomic_DNA"/>
</dbReference>
<dbReference type="InterPro" id="IPR002347">
    <property type="entry name" value="SDR_fam"/>
</dbReference>
<keyword evidence="2" id="KW-0560">Oxidoreductase</keyword>
<evidence type="ECO:0000256" key="1">
    <source>
        <dbReference type="ARBA" id="ARBA00006484"/>
    </source>
</evidence>
<gene>
    <name evidence="3" type="ORF">GCM10007924_28120</name>
</gene>
<evidence type="ECO:0000313" key="4">
    <source>
        <dbReference type="Proteomes" id="UP001161409"/>
    </source>
</evidence>
<reference evidence="3" key="2">
    <citation type="submission" date="2023-01" db="EMBL/GenBank/DDBJ databases">
        <title>Draft genome sequence of Sneathiella chinensis strain NBRC 103408.</title>
        <authorList>
            <person name="Sun Q."/>
            <person name="Mori K."/>
        </authorList>
    </citation>
    <scope>NUCLEOTIDE SEQUENCE</scope>
    <source>
        <strain evidence="3">NBRC 103408</strain>
    </source>
</reference>
<organism evidence="3 4">
    <name type="scientific">Sneathiella chinensis</name>
    <dbReference type="NCBI Taxonomy" id="349750"/>
    <lineage>
        <taxon>Bacteria</taxon>
        <taxon>Pseudomonadati</taxon>
        <taxon>Pseudomonadota</taxon>
        <taxon>Alphaproteobacteria</taxon>
        <taxon>Sneathiellales</taxon>
        <taxon>Sneathiellaceae</taxon>
        <taxon>Sneathiella</taxon>
    </lineage>
</organism>
<dbReference type="Pfam" id="PF00106">
    <property type="entry name" value="adh_short"/>
    <property type="match status" value="1"/>
</dbReference>
<dbReference type="PANTHER" id="PTHR44196">
    <property type="entry name" value="DEHYDROGENASE/REDUCTASE SDR FAMILY MEMBER 7B"/>
    <property type="match status" value="1"/>
</dbReference>
<name>A0ABQ5U718_9PROT</name>
<reference evidence="3" key="1">
    <citation type="journal article" date="2014" name="Int. J. Syst. Evol. Microbiol.">
        <title>Complete genome of a new Firmicutes species belonging to the dominant human colonic microbiota ('Ruminococcus bicirculans') reveals two chromosomes and a selective capacity to utilize plant glucans.</title>
        <authorList>
            <consortium name="NISC Comparative Sequencing Program"/>
            <person name="Wegmann U."/>
            <person name="Louis P."/>
            <person name="Goesmann A."/>
            <person name="Henrissat B."/>
            <person name="Duncan S.H."/>
            <person name="Flint H.J."/>
        </authorList>
    </citation>
    <scope>NUCLEOTIDE SEQUENCE</scope>
    <source>
        <strain evidence="3">NBRC 103408</strain>
    </source>
</reference>
<dbReference type="SUPFAM" id="SSF51735">
    <property type="entry name" value="NAD(P)-binding Rossmann-fold domains"/>
    <property type="match status" value="1"/>
</dbReference>
<evidence type="ECO:0000313" key="3">
    <source>
        <dbReference type="EMBL" id="GLQ07591.1"/>
    </source>
</evidence>
<dbReference type="Gene3D" id="3.40.50.720">
    <property type="entry name" value="NAD(P)-binding Rossmann-like Domain"/>
    <property type="match status" value="1"/>
</dbReference>
<dbReference type="PANTHER" id="PTHR44196:SF4">
    <property type="entry name" value="SHORT CHAIN DEHYDROGENASE"/>
    <property type="match status" value="1"/>
</dbReference>
<evidence type="ECO:0000256" key="2">
    <source>
        <dbReference type="ARBA" id="ARBA00023002"/>
    </source>
</evidence>
<comment type="caution">
    <text evidence="3">The sequence shown here is derived from an EMBL/GenBank/DDBJ whole genome shotgun (WGS) entry which is preliminary data.</text>
</comment>